<sequence>MGNCRNLYVFFFRSTIFRYVVPLPKLADDHIRIIYIKLNPEYPDPKYFVHEHLQVQFIHLLTLIAENDLSYRIHYICDCDGLKLEHGVKTNLMVLKKYQIVLEKVFSNRVASLYMVNFSAFLDNFFNTVVKPLFHKKIRERLQTHSGTEILFKVFGKERMPRDIGGEEKSLEELNYMLHQQYELHKDRFLELEKLTVDESLRPAKLQNDEILGYYGNFRKIDVD</sequence>
<feature type="domain" description="CRAL-TRIO" evidence="1">
    <location>
        <begin position="20"/>
        <end position="172"/>
    </location>
</feature>
<gene>
    <name evidence="2" type="ORF">CEUTPL_LOCUS10773</name>
</gene>
<dbReference type="SUPFAM" id="SSF52087">
    <property type="entry name" value="CRAL/TRIO domain"/>
    <property type="match status" value="1"/>
</dbReference>
<dbReference type="InterPro" id="IPR036865">
    <property type="entry name" value="CRAL-TRIO_dom_sf"/>
</dbReference>
<dbReference type="PANTHER" id="PTHR10174:SF222">
    <property type="entry name" value="GH10083P-RELATED"/>
    <property type="match status" value="1"/>
</dbReference>
<dbReference type="OrthoDB" id="6741390at2759"/>
<dbReference type="GO" id="GO:0016020">
    <property type="term" value="C:membrane"/>
    <property type="evidence" value="ECO:0007669"/>
    <property type="project" value="TreeGrafter"/>
</dbReference>
<dbReference type="Pfam" id="PF00650">
    <property type="entry name" value="CRAL_TRIO"/>
    <property type="match status" value="1"/>
</dbReference>
<dbReference type="CDD" id="cd00170">
    <property type="entry name" value="SEC14"/>
    <property type="match status" value="1"/>
</dbReference>
<dbReference type="PROSITE" id="PS50191">
    <property type="entry name" value="CRAL_TRIO"/>
    <property type="match status" value="1"/>
</dbReference>
<organism evidence="2 3">
    <name type="scientific">Ceutorhynchus assimilis</name>
    <name type="common">cabbage seed weevil</name>
    <dbReference type="NCBI Taxonomy" id="467358"/>
    <lineage>
        <taxon>Eukaryota</taxon>
        <taxon>Metazoa</taxon>
        <taxon>Ecdysozoa</taxon>
        <taxon>Arthropoda</taxon>
        <taxon>Hexapoda</taxon>
        <taxon>Insecta</taxon>
        <taxon>Pterygota</taxon>
        <taxon>Neoptera</taxon>
        <taxon>Endopterygota</taxon>
        <taxon>Coleoptera</taxon>
        <taxon>Polyphaga</taxon>
        <taxon>Cucujiformia</taxon>
        <taxon>Curculionidae</taxon>
        <taxon>Ceutorhynchinae</taxon>
        <taxon>Ceutorhynchus</taxon>
    </lineage>
</organism>
<dbReference type="EMBL" id="OU892282">
    <property type="protein sequence ID" value="CAG9770318.1"/>
    <property type="molecule type" value="Genomic_DNA"/>
</dbReference>
<dbReference type="InterPro" id="IPR001251">
    <property type="entry name" value="CRAL-TRIO_dom"/>
</dbReference>
<protein>
    <recommendedName>
        <fullName evidence="1">CRAL-TRIO domain-containing protein</fullName>
    </recommendedName>
</protein>
<accession>A0A9N9MRY7</accession>
<evidence type="ECO:0000313" key="2">
    <source>
        <dbReference type="EMBL" id="CAG9770318.1"/>
    </source>
</evidence>
<reference evidence="2" key="1">
    <citation type="submission" date="2022-01" db="EMBL/GenBank/DDBJ databases">
        <authorList>
            <person name="King R."/>
        </authorList>
    </citation>
    <scope>NUCLEOTIDE SEQUENCE</scope>
</reference>
<keyword evidence="3" id="KW-1185">Reference proteome</keyword>
<dbReference type="Proteomes" id="UP001152799">
    <property type="component" value="Chromosome 6"/>
</dbReference>
<dbReference type="PANTHER" id="PTHR10174">
    <property type="entry name" value="ALPHA-TOCOPHEROL TRANSFER PROTEIN-RELATED"/>
    <property type="match status" value="1"/>
</dbReference>
<name>A0A9N9MRY7_9CUCU</name>
<dbReference type="GO" id="GO:1902936">
    <property type="term" value="F:phosphatidylinositol bisphosphate binding"/>
    <property type="evidence" value="ECO:0007669"/>
    <property type="project" value="TreeGrafter"/>
</dbReference>
<proteinExistence type="predicted"/>
<evidence type="ECO:0000313" key="3">
    <source>
        <dbReference type="Proteomes" id="UP001152799"/>
    </source>
</evidence>
<dbReference type="Gene3D" id="3.40.525.10">
    <property type="entry name" value="CRAL-TRIO lipid binding domain"/>
    <property type="match status" value="1"/>
</dbReference>
<evidence type="ECO:0000259" key="1">
    <source>
        <dbReference type="PROSITE" id="PS50191"/>
    </source>
</evidence>
<dbReference type="AlphaFoldDB" id="A0A9N9MRY7"/>